<evidence type="ECO:0000256" key="6">
    <source>
        <dbReference type="SAM" id="MobiDB-lite"/>
    </source>
</evidence>
<keyword evidence="3" id="KW-0749">Sporulation</keyword>
<feature type="region of interest" description="Disordered" evidence="6">
    <location>
        <begin position="1"/>
        <end position="26"/>
    </location>
</feature>
<feature type="domain" description="Cry1Ac-like" evidence="11">
    <location>
        <begin position="1039"/>
        <end position="1116"/>
    </location>
</feature>
<dbReference type="Gene3D" id="2.100.10.10">
    <property type="entry name" value="Pesticidal crystal protein, central domain"/>
    <property type="match status" value="1"/>
</dbReference>
<accession>A0A0M3KUA6</accession>
<feature type="domain" description="Pesticidal crystal protein Cry" evidence="10">
    <location>
        <begin position="743"/>
        <end position="926"/>
    </location>
</feature>
<dbReference type="CDD" id="cd04085">
    <property type="entry name" value="delta_endotoxin_C"/>
    <property type="match status" value="1"/>
</dbReference>
<dbReference type="Gene3D" id="1.20.190.10">
    <property type="entry name" value="Pesticidal crystal protein, N-terminal domain"/>
    <property type="match status" value="1"/>
</dbReference>
<dbReference type="PANTHER" id="PTHR37003">
    <property type="entry name" value="ENDOTOXIN_N DOMAIN-CONTAINING PROTEIN-RELATED"/>
    <property type="match status" value="1"/>
</dbReference>
<dbReference type="AlphaFoldDB" id="A0A0M3KUA6"/>
<dbReference type="InterPro" id="IPR036716">
    <property type="entry name" value="Pest_crys_N_sf"/>
</dbReference>
<dbReference type="InterPro" id="IPR001178">
    <property type="entry name" value="Pest_cryst_dom_II"/>
</dbReference>
<organism evidence="12">
    <name type="scientific">Bacillus thuringiensis</name>
    <dbReference type="NCBI Taxonomy" id="1428"/>
    <lineage>
        <taxon>Bacteria</taxon>
        <taxon>Bacillati</taxon>
        <taxon>Bacillota</taxon>
        <taxon>Bacilli</taxon>
        <taxon>Bacillales</taxon>
        <taxon>Bacillaceae</taxon>
        <taxon>Bacillus</taxon>
        <taxon>Bacillus cereus group</taxon>
    </lineage>
</organism>
<sequence>MSPNNQNEYEIIDATPSTSVSNDSNRYPFANEPTNALQNMNYKDYLRISEGYDSEYSGSPGAFISEKDAIKVGIDIVGKILGGLGIPFVPQIVSFYNFILDQLWPSNSVSVWEQIMTLVEELVDQKITEYARNKALAELKGLGDALGVYQQSLEAWLENRNDTRARSVVSNQFIALDLDFVGAIPSFAVSGQEVPLLAVYAQAVNMHLLLLRDASIFGEEWGFTSSEISTYYNRQVQLTSQYSDYCVKWYDTGLQKLKGTSAESWLEYHQFRREMTFMVLDLVALFPNYNTHTYPLETKAQLTREVYTDPIAFNLFEAAGFCSPWSKYTGISFSEIENAVIRPPHLFNVLRSLEINTVRGTIFGNTKDFQNYWSGHSLRYSFIGYTTISESNYGYLTSEKTRIELDTRDIFEINSTAANLANYYQQVYGVPLSGFHMVRWDSPYNTSSQLYSKKYTTPEDCTQVYESSEEIPVDRTVPVNEGYSHRLSYVTSFDFFKIINSFTRNGNLPVFVWTHRSADVENIIDLSTITQIPAIKAWDVREPISSVINPGGLCGGDIVKISNVNSSTYPIVLNINVKYKTTRPEQRFTVRVRYAADADVKLRITNIGGNVEFDCKATMSPGANLEYSSFRYATIPDVLRQQIEFYGIGASEFNGNIYIDKFEFIPVDETYEAETDLETAKKAVNALFTNTKDGLRPGVTDYEVNQAANLVECLSDDLYPNEKRLLFDAVREAKRLSEARNLLQDPDFQEINGENGWTASTGVEIIEGDALFKGRYLRLPGAREMDTETYPTYLYQKVEEGVLKPYTRYRLRGFVGSSQGLEISTIRHQTNRIVKNVPDDLLPDVPPVNSDGRINRCSEQKYVNSRLEGERGLPNGNRSAEAHEFSLPIDIGELDYNENAGIWVGFKITDPEGYATLGNLELVEEGPLSGDALERLQREEQQWKLQMTKRREETDRKNMAAKQAVDRLYADYQDQQLNPNVEITDITAAQDLIQSIPYVYNEIFPEIQGMNYAKFTELSNRLQRAWGLYDQRNAIPNGDFRNVLSNWNTTPGVEVQQINDTSVLVIPNWDEQVSQQFTVQPNQRYVLRVTARKEGVGNGYVSIRDGGNQTETLTFSASDYDTNNVYNTQASNTNGYNTNNAYNTQASNTNGYNTNNAYNTQVSNTNGYNTNNAYNTNGYNTQASNTNGLYNEQTGYTTKTVTFIPYTDQVWIEMSETEGMFYIESVELIVDVE</sequence>
<dbReference type="InterPro" id="IPR008979">
    <property type="entry name" value="Galactose-bd-like_sf"/>
</dbReference>
<dbReference type="GO" id="GO:0090729">
    <property type="term" value="F:toxin activity"/>
    <property type="evidence" value="ECO:0007669"/>
    <property type="project" value="UniProtKB-KW"/>
</dbReference>
<dbReference type="Pfam" id="PF03945">
    <property type="entry name" value="Endotoxin_N"/>
    <property type="match status" value="1"/>
</dbReference>
<evidence type="ECO:0000256" key="1">
    <source>
        <dbReference type="ARBA" id="ARBA00007819"/>
    </source>
</evidence>
<dbReference type="InterPro" id="IPR005638">
    <property type="entry name" value="Pest_crys_dom-III"/>
</dbReference>
<protein>
    <recommendedName>
        <fullName evidence="5">Crystaline entomocidal protoxin</fullName>
    </recommendedName>
</protein>
<keyword evidence="4" id="KW-0843">Virulence</keyword>
<evidence type="ECO:0000259" key="11">
    <source>
        <dbReference type="Pfam" id="PF21463"/>
    </source>
</evidence>
<evidence type="ECO:0000256" key="4">
    <source>
        <dbReference type="ARBA" id="ARBA00023026"/>
    </source>
</evidence>
<proteinExistence type="inferred from homology"/>
<dbReference type="InterPro" id="IPR048645">
    <property type="entry name" value="Cry1Ac-like_dom-VII"/>
</dbReference>
<dbReference type="InterPro" id="IPR036399">
    <property type="entry name" value="Pest_cryst_cen_dom_sf"/>
</dbReference>
<dbReference type="Pfam" id="PF17997">
    <property type="entry name" value="Cry1Ac_D5"/>
    <property type="match status" value="1"/>
</dbReference>
<dbReference type="SUPFAM" id="SSF51096">
    <property type="entry name" value="delta-Endotoxin (insectocide), middle domain"/>
    <property type="match status" value="1"/>
</dbReference>
<evidence type="ECO:0000313" key="12">
    <source>
        <dbReference type="EMBL" id="AFP44678.1"/>
    </source>
</evidence>
<dbReference type="EMBL" id="JN709441">
    <property type="protein sequence ID" value="AFP44678.1"/>
    <property type="molecule type" value="Genomic_DNA"/>
</dbReference>
<feature type="domain" description="Pesticidal crystal protein" evidence="8">
    <location>
        <begin position="529"/>
        <end position="668"/>
    </location>
</feature>
<evidence type="ECO:0000256" key="3">
    <source>
        <dbReference type="ARBA" id="ARBA00022969"/>
    </source>
</evidence>
<dbReference type="InterPro" id="IPR038979">
    <property type="entry name" value="Pest_crys"/>
</dbReference>
<reference evidence="12" key="1">
    <citation type="submission" date="2011-09" db="EMBL/GenBank/DDBJ databases">
        <authorList>
            <person name="You F.-T."/>
            <person name="Ren W.-H."/>
            <person name="Hou H.-H."/>
            <person name="Pei L.-L."/>
        </authorList>
    </citation>
    <scope>NUCLEOTIDE SEQUENCE</scope>
    <source>
        <strain evidence="12">Bt173</strain>
    </source>
</reference>
<dbReference type="SUPFAM" id="SSF56849">
    <property type="entry name" value="delta-Endotoxin (insectocide), N-terminal domain"/>
    <property type="match status" value="1"/>
</dbReference>
<dbReference type="GO" id="GO:0001907">
    <property type="term" value="P:symbiont-mediated killing of host cell"/>
    <property type="evidence" value="ECO:0007669"/>
    <property type="project" value="InterPro"/>
</dbReference>
<evidence type="ECO:0000256" key="5">
    <source>
        <dbReference type="ARBA" id="ARBA00029653"/>
    </source>
</evidence>
<dbReference type="InterPro" id="IPR041587">
    <property type="entry name" value="Cry_V"/>
</dbReference>
<evidence type="ECO:0000259" key="10">
    <source>
        <dbReference type="Pfam" id="PF17997"/>
    </source>
</evidence>
<feature type="domain" description="Pesticidal crystal protein" evidence="9">
    <location>
        <begin position="87"/>
        <end position="289"/>
    </location>
</feature>
<evidence type="ECO:0000259" key="8">
    <source>
        <dbReference type="Pfam" id="PF03944"/>
    </source>
</evidence>
<evidence type="ECO:0000259" key="7">
    <source>
        <dbReference type="Pfam" id="PF00555"/>
    </source>
</evidence>
<feature type="compositionally biased region" description="Polar residues" evidence="6">
    <location>
        <begin position="15"/>
        <end position="25"/>
    </location>
</feature>
<dbReference type="Gene3D" id="2.60.120.260">
    <property type="entry name" value="Galactose-binding domain-like"/>
    <property type="match status" value="1"/>
</dbReference>
<name>A0A0M3KUA6_BACTU</name>
<dbReference type="InterPro" id="IPR005639">
    <property type="entry name" value="Pest_crys_dom_I"/>
</dbReference>
<dbReference type="SUPFAM" id="SSF49785">
    <property type="entry name" value="Galactose-binding domain-like"/>
    <property type="match status" value="2"/>
</dbReference>
<feature type="domain" description="Pesticidal crystal protein" evidence="7">
    <location>
        <begin position="298"/>
        <end position="519"/>
    </location>
</feature>
<comment type="similarity">
    <text evidence="1">Belongs to the delta endotoxin family.</text>
</comment>
<dbReference type="Pfam" id="PF03944">
    <property type="entry name" value="Endotoxin_C"/>
    <property type="match status" value="1"/>
</dbReference>
<dbReference type="Pfam" id="PF00555">
    <property type="entry name" value="Endotoxin_M"/>
    <property type="match status" value="1"/>
</dbReference>
<keyword evidence="2" id="KW-0800">Toxin</keyword>
<evidence type="ECO:0000259" key="9">
    <source>
        <dbReference type="Pfam" id="PF03945"/>
    </source>
</evidence>
<evidence type="ECO:0000256" key="2">
    <source>
        <dbReference type="ARBA" id="ARBA00022656"/>
    </source>
</evidence>
<dbReference type="GO" id="GO:0030435">
    <property type="term" value="P:sporulation resulting in formation of a cellular spore"/>
    <property type="evidence" value="ECO:0007669"/>
    <property type="project" value="UniProtKB-KW"/>
</dbReference>
<dbReference type="Pfam" id="PF21463">
    <property type="entry name" value="Cry1Ac_dom-VII"/>
    <property type="match status" value="1"/>
</dbReference>
<dbReference type="GO" id="GO:0005102">
    <property type="term" value="F:signaling receptor binding"/>
    <property type="evidence" value="ECO:0007669"/>
    <property type="project" value="InterPro"/>
</dbReference>
<dbReference type="PANTHER" id="PTHR37003:SF2">
    <property type="entry name" value="PESTICIDAL CRYSTAL PROTEIN N-TERMINAL DOMAIN-CONTAINING PROTEIN"/>
    <property type="match status" value="1"/>
</dbReference>